<evidence type="ECO:0000313" key="2">
    <source>
        <dbReference type="EMBL" id="KAK2095870.1"/>
    </source>
</evidence>
<proteinExistence type="predicted"/>
<gene>
    <name evidence="2" type="ORF">P7K49_024904</name>
</gene>
<evidence type="ECO:0000256" key="1">
    <source>
        <dbReference type="SAM" id="MobiDB-lite"/>
    </source>
</evidence>
<feature type="compositionally biased region" description="Pro residues" evidence="1">
    <location>
        <begin position="68"/>
        <end position="106"/>
    </location>
</feature>
<dbReference type="EMBL" id="JASSZA010000012">
    <property type="protein sequence ID" value="KAK2095870.1"/>
    <property type="molecule type" value="Genomic_DNA"/>
</dbReference>
<organism evidence="2 3">
    <name type="scientific">Saguinus oedipus</name>
    <name type="common">Cotton-top tamarin</name>
    <name type="synonym">Oedipomidas oedipus</name>
    <dbReference type="NCBI Taxonomy" id="9490"/>
    <lineage>
        <taxon>Eukaryota</taxon>
        <taxon>Metazoa</taxon>
        <taxon>Chordata</taxon>
        <taxon>Craniata</taxon>
        <taxon>Vertebrata</taxon>
        <taxon>Euteleostomi</taxon>
        <taxon>Mammalia</taxon>
        <taxon>Eutheria</taxon>
        <taxon>Euarchontoglires</taxon>
        <taxon>Primates</taxon>
        <taxon>Haplorrhini</taxon>
        <taxon>Platyrrhini</taxon>
        <taxon>Cebidae</taxon>
        <taxon>Callitrichinae</taxon>
        <taxon>Saguinus</taxon>
    </lineage>
</organism>
<accession>A0ABQ9UFQ9</accession>
<keyword evidence="3" id="KW-1185">Reference proteome</keyword>
<evidence type="ECO:0000313" key="3">
    <source>
        <dbReference type="Proteomes" id="UP001266305"/>
    </source>
</evidence>
<sequence length="126" mass="13841">MGFKELRKSHNPQPFPAVAALRHSSGFQQDPFRRPARASLSWATTAEGRDEPANHGRLQPRAPLGFPTRPPPSPAEPRRAPPSPAEPRRAPPSPADPRRPPPTPADPRPHTLRMRAHGPGARWGFS</sequence>
<reference evidence="2 3" key="1">
    <citation type="submission" date="2023-05" db="EMBL/GenBank/DDBJ databases">
        <title>B98-5 Cell Line De Novo Hybrid Assembly: An Optical Mapping Approach.</title>
        <authorList>
            <person name="Kananen K."/>
            <person name="Auerbach J.A."/>
            <person name="Kautto E."/>
            <person name="Blachly J.S."/>
        </authorList>
    </citation>
    <scope>NUCLEOTIDE SEQUENCE [LARGE SCALE GENOMIC DNA]</scope>
    <source>
        <strain evidence="2">B95-8</strain>
        <tissue evidence="2">Cell line</tissue>
    </source>
</reference>
<dbReference type="Proteomes" id="UP001266305">
    <property type="component" value="Unassembled WGS sequence"/>
</dbReference>
<name>A0ABQ9UFQ9_SAGOE</name>
<protein>
    <submittedName>
        <fullName evidence="2">Uncharacterized protein</fullName>
    </submittedName>
</protein>
<feature type="region of interest" description="Disordered" evidence="1">
    <location>
        <begin position="1"/>
        <end position="126"/>
    </location>
</feature>
<comment type="caution">
    <text evidence="2">The sequence shown here is derived from an EMBL/GenBank/DDBJ whole genome shotgun (WGS) entry which is preliminary data.</text>
</comment>